<protein>
    <recommendedName>
        <fullName evidence="9 10">Chaperone protein HtpG</fullName>
    </recommendedName>
    <alternativeName>
        <fullName evidence="10">Heat shock protein HtpG</fullName>
    </alternativeName>
    <alternativeName>
        <fullName evidence="10">High temperature protein G</fullName>
    </alternativeName>
</protein>
<dbReference type="SUPFAM" id="SSF54211">
    <property type="entry name" value="Ribosomal protein S5 domain 2-like"/>
    <property type="match status" value="1"/>
</dbReference>
<keyword evidence="7 10" id="KW-0143">Chaperone</keyword>
<dbReference type="Pfam" id="PF13589">
    <property type="entry name" value="HATPase_c_3"/>
    <property type="match status" value="1"/>
</dbReference>
<name>A0AA87NRT2_TREMD</name>
<dbReference type="GO" id="GO:0016887">
    <property type="term" value="F:ATP hydrolysis activity"/>
    <property type="evidence" value="ECO:0007669"/>
    <property type="project" value="InterPro"/>
</dbReference>
<dbReference type="Gene3D" id="3.30.565.10">
    <property type="entry name" value="Histidine kinase-like ATPase, C-terminal domain"/>
    <property type="match status" value="1"/>
</dbReference>
<evidence type="ECO:0000256" key="8">
    <source>
        <dbReference type="ARBA" id="ARBA00058590"/>
    </source>
</evidence>
<dbReference type="NCBIfam" id="NF003555">
    <property type="entry name" value="PRK05218.1"/>
    <property type="match status" value="1"/>
</dbReference>
<dbReference type="InterPro" id="IPR036890">
    <property type="entry name" value="HATPase_C_sf"/>
</dbReference>
<dbReference type="InterPro" id="IPR019805">
    <property type="entry name" value="Heat_shock_protein_90_CS"/>
</dbReference>
<feature type="compositionally biased region" description="Basic and acidic residues" evidence="12">
    <location>
        <begin position="507"/>
        <end position="517"/>
    </location>
</feature>
<dbReference type="GO" id="GO:0005524">
    <property type="term" value="F:ATP binding"/>
    <property type="evidence" value="ECO:0007669"/>
    <property type="project" value="UniProtKB-UniRule"/>
</dbReference>
<dbReference type="InterPro" id="IPR001404">
    <property type="entry name" value="Hsp90_fam"/>
</dbReference>
<dbReference type="SUPFAM" id="SSF55874">
    <property type="entry name" value="ATPase domain of HSP90 chaperone/DNA topoisomerase II/histidine kinase"/>
    <property type="match status" value="1"/>
</dbReference>
<dbReference type="SMART" id="SM00387">
    <property type="entry name" value="HATPase_c"/>
    <property type="match status" value="1"/>
</dbReference>
<dbReference type="GO" id="GO:0140662">
    <property type="term" value="F:ATP-dependent protein folding chaperone"/>
    <property type="evidence" value="ECO:0007669"/>
    <property type="project" value="InterPro"/>
</dbReference>
<feature type="binding site" evidence="11">
    <location>
        <position position="92"/>
    </location>
    <ligand>
        <name>ATP</name>
        <dbReference type="ChEBI" id="CHEBI:30616"/>
    </ligand>
</feature>
<gene>
    <name evidence="10" type="primary">htpG</name>
    <name evidence="14" type="ORF">HMPREF9195_00862</name>
</gene>
<dbReference type="PANTHER" id="PTHR11528">
    <property type="entry name" value="HEAT SHOCK PROTEIN 90 FAMILY MEMBER"/>
    <property type="match status" value="1"/>
</dbReference>
<dbReference type="Gene3D" id="3.30.230.80">
    <property type="match status" value="1"/>
</dbReference>
<dbReference type="PRINTS" id="PR00775">
    <property type="entry name" value="HEATSHOCK90"/>
</dbReference>
<evidence type="ECO:0000259" key="13">
    <source>
        <dbReference type="SMART" id="SM00387"/>
    </source>
</evidence>
<evidence type="ECO:0000256" key="3">
    <source>
        <dbReference type="ARBA" id="ARBA00022490"/>
    </source>
</evidence>
<evidence type="ECO:0000256" key="1">
    <source>
        <dbReference type="ARBA" id="ARBA00004496"/>
    </source>
</evidence>
<evidence type="ECO:0000256" key="11">
    <source>
        <dbReference type="PIRSR" id="PIRSR002583-1"/>
    </source>
</evidence>
<dbReference type="GO" id="GO:0005737">
    <property type="term" value="C:cytoplasm"/>
    <property type="evidence" value="ECO:0007669"/>
    <property type="project" value="UniProtKB-SubCell"/>
</dbReference>
<feature type="binding site" evidence="11">
    <location>
        <position position="182"/>
    </location>
    <ligand>
        <name>ATP</name>
        <dbReference type="ChEBI" id="CHEBI:30616"/>
    </ligand>
</feature>
<organism evidence="14 15">
    <name type="scientific">Treponema medium ATCC 700293</name>
    <dbReference type="NCBI Taxonomy" id="1125700"/>
    <lineage>
        <taxon>Bacteria</taxon>
        <taxon>Pseudomonadati</taxon>
        <taxon>Spirochaetota</taxon>
        <taxon>Spirochaetia</taxon>
        <taxon>Spirochaetales</taxon>
        <taxon>Treponemataceae</taxon>
        <taxon>Treponema</taxon>
    </lineage>
</organism>
<feature type="region of interest" description="C" evidence="10">
    <location>
        <begin position="565"/>
        <end position="637"/>
    </location>
</feature>
<keyword evidence="6 10" id="KW-0346">Stress response</keyword>
<comment type="function">
    <text evidence="8 10">Molecular chaperone. Has ATPase activity.</text>
</comment>
<feature type="domain" description="Histidine kinase/HSP90-like ATPase" evidence="13">
    <location>
        <begin position="24"/>
        <end position="192"/>
    </location>
</feature>
<comment type="subunit">
    <text evidence="10">Homodimer.</text>
</comment>
<evidence type="ECO:0000313" key="15">
    <source>
        <dbReference type="Proteomes" id="UP000014634"/>
    </source>
</evidence>
<feature type="binding site" evidence="11">
    <location>
        <position position="31"/>
    </location>
    <ligand>
        <name>ATP</name>
        <dbReference type="ChEBI" id="CHEBI:30616"/>
    </ligand>
</feature>
<evidence type="ECO:0000256" key="4">
    <source>
        <dbReference type="ARBA" id="ARBA00022741"/>
    </source>
</evidence>
<keyword evidence="4 10" id="KW-0547">Nucleotide-binding</keyword>
<evidence type="ECO:0000256" key="2">
    <source>
        <dbReference type="ARBA" id="ARBA00008239"/>
    </source>
</evidence>
<dbReference type="InterPro" id="IPR037196">
    <property type="entry name" value="HSP90_C"/>
</dbReference>
<evidence type="ECO:0000256" key="7">
    <source>
        <dbReference type="ARBA" id="ARBA00023186"/>
    </source>
</evidence>
<dbReference type="HAMAP" id="MF_00505">
    <property type="entry name" value="HSP90"/>
    <property type="match status" value="1"/>
</dbReference>
<dbReference type="FunFam" id="3.30.565.10:FF:000009">
    <property type="entry name" value="Molecular chaperone HtpG"/>
    <property type="match status" value="1"/>
</dbReference>
<feature type="binding site" evidence="11">
    <location>
        <begin position="121"/>
        <end position="126"/>
    </location>
    <ligand>
        <name>ATP</name>
        <dbReference type="ChEBI" id="CHEBI:30616"/>
    </ligand>
</feature>
<keyword evidence="3 10" id="KW-0963">Cytoplasm</keyword>
<evidence type="ECO:0000256" key="6">
    <source>
        <dbReference type="ARBA" id="ARBA00023016"/>
    </source>
</evidence>
<sequence>MAKYEFQTEVNQLLHLIIHSLYSNKEIFLRELVSNASDALDKLKYLTVSDTTLKDLQFNPRIDITFNEDAATPTLTIRDTGIGMNDEDIKNNLGTIARSGTKAFLEQLAADDKKDSNLIGQFGVGFYSAFMVASKIEVISKKAGENTVWKWISDGKGEYELEQTDDSAFPLIDDVPEGANGTCITLYLNNEDSEFASRWKIEDIIKRYSDHIAFPIYLHYIHKEYDDKGNEKSQAAKSEQINDASALWQKPKSELKDEDYKNFYKSLSHDSTDPLLYVHTKAEGTLEYTTLFYVPAKAPFDMYHADYKPGVKLFVKRVFITEDEKELLPVYLRFIRGIIDSEDLPLNVSREILQQNRILNNIRSASVKKLLGEFKKLAESDKEKYETFIAEYNRPLKEGLYSDYEHRDELLELIRFRTTNEENTWTSLADYVQRMKEGQKAIYYITGGDEKALRQSPHLEAYKAKGLEVLIMPDEIDDIVIPSVGKYKDWELKAANRAGSDEELSTDEEKKEAKQKEKDFKPIVEKIKNALGDAVKEVRLSKRLADSPSCIVVDENDPSLQMERMMRAMGQQLRGEVKPILEINAEHPILQRLKDTDDEALIADTAFVLLDQALLLEGSTLKDTADFVKRLNKLLAR</sequence>
<feature type="binding site" evidence="11">
    <location>
        <position position="350"/>
    </location>
    <ligand>
        <name>ATP</name>
        <dbReference type="ChEBI" id="CHEBI:30616"/>
    </ligand>
</feature>
<dbReference type="RefSeq" id="WP_016522829.1">
    <property type="nucleotide sequence ID" value="NZ_KE332517.1"/>
</dbReference>
<dbReference type="Gene3D" id="1.20.120.790">
    <property type="entry name" value="Heat shock protein 90, C-terminal domain"/>
    <property type="match status" value="1"/>
</dbReference>
<dbReference type="GO" id="GO:0051082">
    <property type="term" value="F:unfolded protein binding"/>
    <property type="evidence" value="ECO:0007669"/>
    <property type="project" value="UniProtKB-UniRule"/>
</dbReference>
<evidence type="ECO:0000256" key="12">
    <source>
        <dbReference type="SAM" id="MobiDB-lite"/>
    </source>
</evidence>
<comment type="caution">
    <text evidence="10">Lacks conserved residue(s) required for the propagation of feature annotation.</text>
</comment>
<dbReference type="PROSITE" id="PS00298">
    <property type="entry name" value="HSP90"/>
    <property type="match status" value="1"/>
</dbReference>
<feature type="region of interest" description="Disordered" evidence="12">
    <location>
        <begin position="497"/>
        <end position="517"/>
    </location>
</feature>
<accession>A0AA87NRT2</accession>
<dbReference type="CDD" id="cd16927">
    <property type="entry name" value="HATPase_Hsp90-like"/>
    <property type="match status" value="1"/>
</dbReference>
<dbReference type="Pfam" id="PF00183">
    <property type="entry name" value="HSP90"/>
    <property type="match status" value="1"/>
</dbReference>
<dbReference type="FunFam" id="3.30.230.80:FF:000002">
    <property type="entry name" value="Molecular chaperone HtpG"/>
    <property type="match status" value="1"/>
</dbReference>
<evidence type="ECO:0000313" key="14">
    <source>
        <dbReference type="EMBL" id="EPF29352.1"/>
    </source>
</evidence>
<dbReference type="AlphaFoldDB" id="A0AA87NRT2"/>
<feature type="binding site" evidence="11">
    <location>
        <position position="35"/>
    </location>
    <ligand>
        <name>ATP</name>
        <dbReference type="ChEBI" id="CHEBI:30616"/>
    </ligand>
</feature>
<dbReference type="SUPFAM" id="SSF110942">
    <property type="entry name" value="HSP90 C-terminal domain"/>
    <property type="match status" value="1"/>
</dbReference>
<dbReference type="InterPro" id="IPR020575">
    <property type="entry name" value="Hsp90_N"/>
</dbReference>
<reference evidence="14 15" key="1">
    <citation type="submission" date="2013-04" db="EMBL/GenBank/DDBJ databases">
        <title>The Genome Sequence of Treponema medium ATCC 700293.</title>
        <authorList>
            <consortium name="The Broad Institute Genomics Platform"/>
            <person name="Earl A."/>
            <person name="Ward D."/>
            <person name="Feldgarden M."/>
            <person name="Gevers D."/>
            <person name="Leonetti C."/>
            <person name="Blanton J.M."/>
            <person name="Dewhirst F.E."/>
            <person name="Izard J."/>
            <person name="Walker B."/>
            <person name="Young S."/>
            <person name="Zeng Q."/>
            <person name="Gargeya S."/>
            <person name="Fitzgerald M."/>
            <person name="Haas B."/>
            <person name="Abouelleil A."/>
            <person name="Allen A.W."/>
            <person name="Alvarado L."/>
            <person name="Arachchi H.M."/>
            <person name="Berlin A.M."/>
            <person name="Chapman S.B."/>
            <person name="Gainer-Dewar J."/>
            <person name="Goldberg J."/>
            <person name="Griggs A."/>
            <person name="Gujja S."/>
            <person name="Hansen M."/>
            <person name="Howarth C."/>
            <person name="Imamovic A."/>
            <person name="Ireland A."/>
            <person name="Larimer J."/>
            <person name="McCowan C."/>
            <person name="Murphy C."/>
            <person name="Pearson M."/>
            <person name="Poon T.W."/>
            <person name="Priest M."/>
            <person name="Roberts A."/>
            <person name="Saif S."/>
            <person name="Shea T."/>
            <person name="Sisk P."/>
            <person name="Sykes S."/>
            <person name="Wortman J."/>
            <person name="Nusbaum C."/>
            <person name="Birren B."/>
        </authorList>
    </citation>
    <scope>NUCLEOTIDE SEQUENCE [LARGE SCALE GENOMIC DNA]</scope>
    <source>
        <strain evidence="14 15">ATCC 700293</strain>
    </source>
</reference>
<feature type="binding site" evidence="11">
    <location>
        <position position="79"/>
    </location>
    <ligand>
        <name>ATP</name>
        <dbReference type="ChEBI" id="CHEBI:30616"/>
    </ligand>
</feature>
<dbReference type="PIRSF" id="PIRSF002583">
    <property type="entry name" value="Hsp90"/>
    <property type="match status" value="1"/>
</dbReference>
<evidence type="ECO:0000256" key="9">
    <source>
        <dbReference type="ARBA" id="ARBA00070675"/>
    </source>
</evidence>
<keyword evidence="5 10" id="KW-0067">ATP-binding</keyword>
<comment type="similarity">
    <text evidence="2 10">Belongs to the heat shock protein 90 family.</text>
</comment>
<dbReference type="Gene3D" id="3.40.50.11260">
    <property type="match status" value="1"/>
</dbReference>
<dbReference type="EMBL" id="ATFE01000005">
    <property type="protein sequence ID" value="EPF29352.1"/>
    <property type="molecule type" value="Genomic_DNA"/>
</dbReference>
<feature type="region of interest" description="A; substrate-binding" evidence="10">
    <location>
        <begin position="1"/>
        <end position="350"/>
    </location>
</feature>
<evidence type="ECO:0000256" key="5">
    <source>
        <dbReference type="ARBA" id="ARBA00022840"/>
    </source>
</evidence>
<dbReference type="InterPro" id="IPR020568">
    <property type="entry name" value="Ribosomal_Su5_D2-typ_SF"/>
</dbReference>
<comment type="caution">
    <text evidence="14">The sequence shown here is derived from an EMBL/GenBank/DDBJ whole genome shotgun (WGS) entry which is preliminary data.</text>
</comment>
<feature type="binding site" evidence="11">
    <location>
        <position position="84"/>
    </location>
    <ligand>
        <name>ATP</name>
        <dbReference type="ChEBI" id="CHEBI:30616"/>
    </ligand>
</feature>
<evidence type="ECO:0000256" key="10">
    <source>
        <dbReference type="HAMAP-Rule" id="MF_00505"/>
    </source>
</evidence>
<dbReference type="Proteomes" id="UP000014634">
    <property type="component" value="Unassembled WGS sequence"/>
</dbReference>
<comment type="subcellular location">
    <subcellularLocation>
        <location evidence="1 10">Cytoplasm</location>
    </subcellularLocation>
</comment>
<dbReference type="InterPro" id="IPR003594">
    <property type="entry name" value="HATPase_dom"/>
</dbReference>
<proteinExistence type="inferred from homology"/>
<feature type="binding site" evidence="11">
    <location>
        <begin position="99"/>
        <end position="100"/>
    </location>
    <ligand>
        <name>ATP</name>
        <dbReference type="ChEBI" id="CHEBI:30616"/>
    </ligand>
</feature>